<proteinExistence type="inferred from homology"/>
<dbReference type="InterPro" id="IPR010819">
    <property type="entry name" value="AGE/CE"/>
</dbReference>
<dbReference type="EMBL" id="RQPI01000010">
    <property type="protein sequence ID" value="RQW10110.1"/>
    <property type="molecule type" value="Genomic_DNA"/>
</dbReference>
<gene>
    <name evidence="3" type="ORF">EH198_16930</name>
</gene>
<name>A0A3N9P411_9BACL</name>
<reference evidence="3 4" key="1">
    <citation type="submission" date="2018-11" db="EMBL/GenBank/DDBJ databases">
        <title>Genome sequence of strain 7197.</title>
        <authorList>
            <person name="Gao J."/>
            <person name="Sun J."/>
        </authorList>
    </citation>
    <scope>NUCLEOTIDE SEQUENCE [LARGE SCALE GENOMIC DNA]</scope>
    <source>
        <strain evidence="3 4">7197</strain>
    </source>
</reference>
<organism evidence="3 4">
    <name type="scientific">Paenibacillus rhizophilus</name>
    <dbReference type="NCBI Taxonomy" id="1850366"/>
    <lineage>
        <taxon>Bacteria</taxon>
        <taxon>Bacillati</taxon>
        <taxon>Bacillota</taxon>
        <taxon>Bacilli</taxon>
        <taxon>Bacillales</taxon>
        <taxon>Paenibacillaceae</taxon>
        <taxon>Paenibacillus</taxon>
    </lineage>
</organism>
<dbReference type="InterPro" id="IPR008928">
    <property type="entry name" value="6-hairpin_glycosidase_sf"/>
</dbReference>
<keyword evidence="4" id="KW-1185">Reference proteome</keyword>
<dbReference type="Gene3D" id="1.50.10.10">
    <property type="match status" value="1"/>
</dbReference>
<sequence length="409" mass="46972">MNDSHSVRPDFADSSFLKLHILDTVRFYAPRCIDRLNGGYINCFLDDGTVCDYETKQLVGMTRFVYIFSAALLVGGPAEYRGAAEHGLRFLREFQWDHEHGGFFWTLKWRNPTDKRKLAYGHAFALLAASTAFKAGISPAGAMIGEVYEVLEKHFWNEQDGLYADEASADWSEVSPYRGQNANMHLTEAMMAAYEATGERRYLDRANTLAHSVMFKLLPQSGKLIWEHYKTDWVIDWNYNKGNTKDEFRPYGYIFGHSIEWTKLLLLLNRHCPQAWLPPQAERLFREAIDKGMDRQHGGIFYAMSPEDGQIIDSDKRYWVMAEAIGASSLLSACTGQAGYRKFYDDIFSYCWTYFVDHTFGAWYQLLDASNRKYNSIKSPPPKTDYHPITNCITALSVWGARQASPFEK</sequence>
<comment type="similarity">
    <text evidence="1">Belongs to the N-acylglucosamine 2-epimerase family.</text>
</comment>
<evidence type="ECO:0000313" key="3">
    <source>
        <dbReference type="EMBL" id="RQW10110.1"/>
    </source>
</evidence>
<dbReference type="PANTHER" id="PTHR15108">
    <property type="entry name" value="N-ACYLGLUCOSAMINE-2-EPIMERASE"/>
    <property type="match status" value="1"/>
</dbReference>
<dbReference type="Proteomes" id="UP000282529">
    <property type="component" value="Unassembled WGS sequence"/>
</dbReference>
<comment type="caution">
    <text evidence="3">The sequence shown here is derived from an EMBL/GenBank/DDBJ whole genome shotgun (WGS) entry which is preliminary data.</text>
</comment>
<dbReference type="InterPro" id="IPR012341">
    <property type="entry name" value="6hp_glycosidase-like_sf"/>
</dbReference>
<accession>A0A3N9P411</accession>
<dbReference type="GO" id="GO:0005975">
    <property type="term" value="P:carbohydrate metabolic process"/>
    <property type="evidence" value="ECO:0007669"/>
    <property type="project" value="InterPro"/>
</dbReference>
<evidence type="ECO:0000256" key="1">
    <source>
        <dbReference type="ARBA" id="ARBA00008558"/>
    </source>
</evidence>
<dbReference type="OrthoDB" id="5141876at2"/>
<protein>
    <submittedName>
        <fullName evidence="3">AGE family epimerase/isomerase</fullName>
    </submittedName>
</protein>
<dbReference type="SUPFAM" id="SSF48208">
    <property type="entry name" value="Six-hairpin glycosidases"/>
    <property type="match status" value="1"/>
</dbReference>
<evidence type="ECO:0000256" key="2">
    <source>
        <dbReference type="ARBA" id="ARBA00023235"/>
    </source>
</evidence>
<dbReference type="Pfam" id="PF07221">
    <property type="entry name" value="GlcNAc_2-epim"/>
    <property type="match status" value="1"/>
</dbReference>
<dbReference type="GO" id="GO:0016853">
    <property type="term" value="F:isomerase activity"/>
    <property type="evidence" value="ECO:0007669"/>
    <property type="project" value="UniProtKB-KW"/>
</dbReference>
<keyword evidence="2 3" id="KW-0413">Isomerase</keyword>
<dbReference type="AlphaFoldDB" id="A0A3N9P411"/>
<evidence type="ECO:0000313" key="4">
    <source>
        <dbReference type="Proteomes" id="UP000282529"/>
    </source>
</evidence>
<dbReference type="RefSeq" id="WP_124696692.1">
    <property type="nucleotide sequence ID" value="NZ_JBHUFE010000036.1"/>
</dbReference>